<protein>
    <submittedName>
        <fullName evidence="1">Uncharacterized protein</fullName>
    </submittedName>
</protein>
<dbReference type="Proteomes" id="UP001497700">
    <property type="component" value="Unassembled WGS sequence"/>
</dbReference>
<accession>A0ACB9YZ90</accession>
<reference evidence="1 2" key="1">
    <citation type="journal article" date="2022" name="New Phytol.">
        <title>Ecological generalism drives hyperdiversity of secondary metabolite gene clusters in xylarialean endophytes.</title>
        <authorList>
            <person name="Franco M.E.E."/>
            <person name="Wisecaver J.H."/>
            <person name="Arnold A.E."/>
            <person name="Ju Y.M."/>
            <person name="Slot J.C."/>
            <person name="Ahrendt S."/>
            <person name="Moore L.P."/>
            <person name="Eastman K.E."/>
            <person name="Scott K."/>
            <person name="Konkel Z."/>
            <person name="Mondo S.J."/>
            <person name="Kuo A."/>
            <person name="Hayes R.D."/>
            <person name="Haridas S."/>
            <person name="Andreopoulos B."/>
            <person name="Riley R."/>
            <person name="LaButti K."/>
            <person name="Pangilinan J."/>
            <person name="Lipzen A."/>
            <person name="Amirebrahimi M."/>
            <person name="Yan J."/>
            <person name="Adam C."/>
            <person name="Keymanesh K."/>
            <person name="Ng V."/>
            <person name="Louie K."/>
            <person name="Northen T."/>
            <person name="Drula E."/>
            <person name="Henrissat B."/>
            <person name="Hsieh H.M."/>
            <person name="Youens-Clark K."/>
            <person name="Lutzoni F."/>
            <person name="Miadlikowska J."/>
            <person name="Eastwood D.C."/>
            <person name="Hamelin R.C."/>
            <person name="Grigoriev I.V."/>
            <person name="U'Ren J.M."/>
        </authorList>
    </citation>
    <scope>NUCLEOTIDE SEQUENCE [LARGE SCALE GENOMIC DNA]</scope>
    <source>
        <strain evidence="1 2">CBS 119005</strain>
    </source>
</reference>
<name>A0ACB9YZ90_9PEZI</name>
<evidence type="ECO:0000313" key="1">
    <source>
        <dbReference type="EMBL" id="KAI4864683.1"/>
    </source>
</evidence>
<sequence>MSTQYASLSPTQRESVDQAIADASRANPRARTCVAITTQSKRNSNIVVFFLVGPPAQPVHLEYNNLYFRFAFELCRTWEGMDRLVKEALGGAPAPGHPANLGHYRLKGPDNHEILPAMWSTTETLPRDKQTKAQNPGRRRGPKTYSSASYSVGRSDPDMADSISEVSNRPAEDLGLERARKEEDDASDSSDVELDGLDDEVDIIDFEQEHENAQLGVAVLLEKWTNAFNDPGNQEQQG</sequence>
<comment type="caution">
    <text evidence="1">The sequence shown here is derived from an EMBL/GenBank/DDBJ whole genome shotgun (WGS) entry which is preliminary data.</text>
</comment>
<evidence type="ECO:0000313" key="2">
    <source>
        <dbReference type="Proteomes" id="UP001497700"/>
    </source>
</evidence>
<keyword evidence="2" id="KW-1185">Reference proteome</keyword>
<proteinExistence type="predicted"/>
<organism evidence="1 2">
    <name type="scientific">Hypoxylon rubiginosum</name>
    <dbReference type="NCBI Taxonomy" id="110542"/>
    <lineage>
        <taxon>Eukaryota</taxon>
        <taxon>Fungi</taxon>
        <taxon>Dikarya</taxon>
        <taxon>Ascomycota</taxon>
        <taxon>Pezizomycotina</taxon>
        <taxon>Sordariomycetes</taxon>
        <taxon>Xylariomycetidae</taxon>
        <taxon>Xylariales</taxon>
        <taxon>Hypoxylaceae</taxon>
        <taxon>Hypoxylon</taxon>
    </lineage>
</organism>
<gene>
    <name evidence="1" type="ORF">F4820DRAFT_448847</name>
</gene>
<dbReference type="EMBL" id="MU393483">
    <property type="protein sequence ID" value="KAI4864683.1"/>
    <property type="molecule type" value="Genomic_DNA"/>
</dbReference>